<evidence type="ECO:0000313" key="4">
    <source>
        <dbReference type="Proteomes" id="UP000001946"/>
    </source>
</evidence>
<feature type="domain" description="UspA" evidence="2">
    <location>
        <begin position="13"/>
        <end position="154"/>
    </location>
</feature>
<reference evidence="3 4" key="1">
    <citation type="journal article" date="2006" name="J. Bacteriol.">
        <title>Complete genome sequence of the dehalorespiring bacterium Desulfitobacterium hafniense Y51 and comparison with Dehalococcoides ethenogenes 195.</title>
        <authorList>
            <person name="Nonaka H."/>
            <person name="Keresztes G."/>
            <person name="Shinoda Y."/>
            <person name="Ikenaga Y."/>
            <person name="Abe M."/>
            <person name="Naito K."/>
            <person name="Inatomi K."/>
            <person name="Furukawa K."/>
            <person name="Inui M."/>
            <person name="Yukawa H."/>
        </authorList>
    </citation>
    <scope>NUCLEOTIDE SEQUENCE [LARGE SCALE GENOMIC DNA]</scope>
    <source>
        <strain evidence="3 4">Y51</strain>
    </source>
</reference>
<dbReference type="PRINTS" id="PR01438">
    <property type="entry name" value="UNVRSLSTRESS"/>
</dbReference>
<dbReference type="InterPro" id="IPR006015">
    <property type="entry name" value="Universal_stress_UspA"/>
</dbReference>
<dbReference type="eggNOG" id="COG0589">
    <property type="taxonomic scope" value="Bacteria"/>
</dbReference>
<protein>
    <recommendedName>
        <fullName evidence="2">UspA domain-containing protein</fullName>
    </recommendedName>
</protein>
<evidence type="ECO:0000256" key="1">
    <source>
        <dbReference type="ARBA" id="ARBA00008791"/>
    </source>
</evidence>
<gene>
    <name evidence="3" type="ordered locus">DSY0433</name>
</gene>
<dbReference type="Gene3D" id="3.40.50.620">
    <property type="entry name" value="HUPs"/>
    <property type="match status" value="1"/>
</dbReference>
<dbReference type="SUPFAM" id="SSF52402">
    <property type="entry name" value="Adenine nucleotide alpha hydrolases-like"/>
    <property type="match status" value="1"/>
</dbReference>
<evidence type="ECO:0000259" key="2">
    <source>
        <dbReference type="Pfam" id="PF00582"/>
    </source>
</evidence>
<dbReference type="STRING" id="138119.DSY0433"/>
<dbReference type="CDD" id="cd00293">
    <property type="entry name" value="USP-like"/>
    <property type="match status" value="1"/>
</dbReference>
<dbReference type="Pfam" id="PF00582">
    <property type="entry name" value="Usp"/>
    <property type="match status" value="1"/>
</dbReference>
<name>Q250S0_DESHY</name>
<comment type="similarity">
    <text evidence="1">Belongs to the universal stress protein A family.</text>
</comment>
<dbReference type="InterPro" id="IPR014729">
    <property type="entry name" value="Rossmann-like_a/b/a_fold"/>
</dbReference>
<accession>Q250S0</accession>
<dbReference type="EMBL" id="AP008230">
    <property type="protein sequence ID" value="BAE82222.1"/>
    <property type="molecule type" value="Genomic_DNA"/>
</dbReference>
<dbReference type="KEGG" id="dsy:DSY0433"/>
<dbReference type="PANTHER" id="PTHR46268">
    <property type="entry name" value="STRESS RESPONSE PROTEIN NHAX"/>
    <property type="match status" value="1"/>
</dbReference>
<keyword evidence="4" id="KW-1185">Reference proteome</keyword>
<dbReference type="HOGENOM" id="CLU_049301_11_2_9"/>
<dbReference type="Proteomes" id="UP000001946">
    <property type="component" value="Chromosome"/>
</dbReference>
<dbReference type="PANTHER" id="PTHR46268:SF6">
    <property type="entry name" value="UNIVERSAL STRESS PROTEIN UP12"/>
    <property type="match status" value="1"/>
</dbReference>
<dbReference type="AlphaFoldDB" id="Q250S0"/>
<sequence>MPGVFKRRGAISMYKKILVPTDGSEFSVRAFKTAVELAGLFQSEIVLIHVTYTPQALWGNTVPYGYVFSQEDVAKNGQMALDATMAEVSAEGVPTKTVLEIGHPVIKIIDQIKKDGIDLVVIGSHGYGPITGSVLGSVSQRVLQKSPVPVLLVK</sequence>
<proteinExistence type="inferred from homology"/>
<dbReference type="InterPro" id="IPR006016">
    <property type="entry name" value="UspA"/>
</dbReference>
<evidence type="ECO:0000313" key="3">
    <source>
        <dbReference type="EMBL" id="BAE82222.1"/>
    </source>
</evidence>
<organism evidence="3 4">
    <name type="scientific">Desulfitobacterium hafniense (strain Y51)</name>
    <dbReference type="NCBI Taxonomy" id="138119"/>
    <lineage>
        <taxon>Bacteria</taxon>
        <taxon>Bacillati</taxon>
        <taxon>Bacillota</taxon>
        <taxon>Clostridia</taxon>
        <taxon>Eubacteriales</taxon>
        <taxon>Desulfitobacteriaceae</taxon>
        <taxon>Desulfitobacterium</taxon>
    </lineage>
</organism>